<evidence type="ECO:0000313" key="2">
    <source>
        <dbReference type="Proteomes" id="UP000602510"/>
    </source>
</evidence>
<dbReference type="AlphaFoldDB" id="A0A833WMJ9"/>
<reference evidence="1" key="1">
    <citation type="submission" date="2020-04" db="EMBL/GenBank/DDBJ databases">
        <title>Hybrid Assembly of Korean Phytophthora infestans isolates.</title>
        <authorList>
            <person name="Prokchorchik M."/>
            <person name="Lee Y."/>
            <person name="Seo J."/>
            <person name="Cho J.-H."/>
            <person name="Park Y.-E."/>
            <person name="Jang D.-C."/>
            <person name="Im J.-S."/>
            <person name="Choi J.-G."/>
            <person name="Park H.-J."/>
            <person name="Lee G.-B."/>
            <person name="Lee Y.-G."/>
            <person name="Hong S.-Y."/>
            <person name="Cho K."/>
            <person name="Sohn K.H."/>
        </authorList>
    </citation>
    <scope>NUCLEOTIDE SEQUENCE</scope>
    <source>
        <strain evidence="1">KR_1_A1</strain>
    </source>
</reference>
<comment type="caution">
    <text evidence="1">The sequence shown here is derived from an EMBL/GenBank/DDBJ whole genome shotgun (WGS) entry which is preliminary data.</text>
</comment>
<evidence type="ECO:0000313" key="1">
    <source>
        <dbReference type="EMBL" id="KAF4045727.1"/>
    </source>
</evidence>
<organism evidence="1 2">
    <name type="scientific">Phytophthora infestans</name>
    <name type="common">Potato late blight agent</name>
    <name type="synonym">Botrytis infestans</name>
    <dbReference type="NCBI Taxonomy" id="4787"/>
    <lineage>
        <taxon>Eukaryota</taxon>
        <taxon>Sar</taxon>
        <taxon>Stramenopiles</taxon>
        <taxon>Oomycota</taxon>
        <taxon>Peronosporomycetes</taxon>
        <taxon>Peronosporales</taxon>
        <taxon>Peronosporaceae</taxon>
        <taxon>Phytophthora</taxon>
    </lineage>
</organism>
<gene>
    <name evidence="1" type="ORF">GN244_ATG01899</name>
</gene>
<proteinExistence type="predicted"/>
<sequence length="60" mass="6907">MAHDVDCSCRDSTAIRRAGPQDVPDMVGKFWSGLTSTRSRRRFFALKTNLLKTIARFFDR</sequence>
<keyword evidence="2" id="KW-1185">Reference proteome</keyword>
<accession>A0A833WMJ9</accession>
<dbReference type="EMBL" id="WSZM01000041">
    <property type="protein sequence ID" value="KAF4045727.1"/>
    <property type="molecule type" value="Genomic_DNA"/>
</dbReference>
<name>A0A833WMJ9_PHYIN</name>
<protein>
    <submittedName>
        <fullName evidence="1">Uncharacterized protein</fullName>
    </submittedName>
</protein>
<dbReference type="Proteomes" id="UP000602510">
    <property type="component" value="Unassembled WGS sequence"/>
</dbReference>